<sequence>LKVIIAGYFQNICVCNDPCFINAGYSMLTPSNYGPMSTHRSDSVNLLKVVLNNDSTLKYTGDISKNTAVIFHSLIEPVERQILMKTTSRIKPEWIEEVSSERWQKSVNFKFENGEIKSLLENRSRENIGDSILSKMKREAVDGKTKEISKLKHIKIESNIAIKISSHSSEVKVYGSKKEVEQAWWKIEEMFAKCYREVYSSDQVRNYPNREGADKICKIKTCLVITEEPELPRPAITQNFDEWYSQRLVLNNKEHKIQDTQIAKMLSTLKEDLQDDLKTSYEEPKILCISISLVKIKFKSTDLSREYEKLLNVNTSSEQYSPIKRIQEFFEGDTKAFLDQELELRVKNTNLYPSVRELTESYQDIELVVGQKNDLFRLKKDKENRKGGNFQNKLDEVIAKLKEQKVFGSEMIELTGGEFLERGERAFVYWKIKEMIKEEDLQQKENVIVHHRKYPLMMFEVFGEYEKRMKVANQIHRKIESLKIRRKSKVFNEHIPIHSSRSMKLIHQKIQSLREQNPDVQIALRLDEQTENKHLPSIHFICEGDNKRRNIEAEIKTLLQDGLQQKQFDSDTHQCCLCYQHVVLPKTANQKFKEREEVKQAQSQNEPMYGEKNLSRDPDGRIREKSVRIQHQAGNEGRRLILCGCIVCRECFEWYINECLDIQKEKKLHDDIKCPGCKGVVMIKDLGMLAFSAKEKICEKILTNYLQRLVMDGKEKIDACAVCRAIYVFDIDDKGIYRCRNSKCRLLSCSVCKKQVMGNNKLDFEQHRICWE</sequence>
<dbReference type="AlphaFoldDB" id="A0A7M5V1E8"/>
<evidence type="ECO:0000256" key="1">
    <source>
        <dbReference type="SAM" id="MobiDB-lite"/>
    </source>
</evidence>
<organism evidence="2 3">
    <name type="scientific">Clytia hemisphaerica</name>
    <dbReference type="NCBI Taxonomy" id="252671"/>
    <lineage>
        <taxon>Eukaryota</taxon>
        <taxon>Metazoa</taxon>
        <taxon>Cnidaria</taxon>
        <taxon>Hydrozoa</taxon>
        <taxon>Hydroidolina</taxon>
        <taxon>Leptothecata</taxon>
        <taxon>Obeliida</taxon>
        <taxon>Clytiidae</taxon>
        <taxon>Clytia</taxon>
    </lineage>
</organism>
<proteinExistence type="predicted"/>
<dbReference type="EnsemblMetazoa" id="CLYHEMT000800.1">
    <property type="protein sequence ID" value="CLYHEMP000800.1"/>
    <property type="gene ID" value="CLYHEMG000800"/>
</dbReference>
<evidence type="ECO:0000313" key="3">
    <source>
        <dbReference type="Proteomes" id="UP000594262"/>
    </source>
</evidence>
<evidence type="ECO:0000313" key="2">
    <source>
        <dbReference type="EnsemblMetazoa" id="CLYHEMP000800.1"/>
    </source>
</evidence>
<feature type="region of interest" description="Disordered" evidence="1">
    <location>
        <begin position="595"/>
        <end position="619"/>
    </location>
</feature>
<dbReference type="Proteomes" id="UP000594262">
    <property type="component" value="Unplaced"/>
</dbReference>
<dbReference type="OrthoDB" id="6513042at2759"/>
<accession>A0A7M5V1E8</accession>
<name>A0A7M5V1E8_9CNID</name>
<reference evidence="2" key="1">
    <citation type="submission" date="2021-01" db="UniProtKB">
        <authorList>
            <consortium name="EnsemblMetazoa"/>
        </authorList>
    </citation>
    <scope>IDENTIFICATION</scope>
</reference>
<protein>
    <submittedName>
        <fullName evidence="2">Uncharacterized protein</fullName>
    </submittedName>
</protein>
<keyword evidence="3" id="KW-1185">Reference proteome</keyword>